<protein>
    <recommendedName>
        <fullName evidence="7">tRNA/tmRNA (uracil-C(5))-methyltransferase</fullName>
        <ecNumber evidence="7">2.1.1.35</ecNumber>
    </recommendedName>
    <alternativeName>
        <fullName evidence="7">tRNA (uracil(54)-C(5))-methyltransferase</fullName>
    </alternativeName>
    <alternativeName>
        <fullName evidence="7">tRNA(m5U54)-methyltransferase</fullName>
        <shortName evidence="7">RUMT</shortName>
    </alternativeName>
    <alternativeName>
        <fullName evidence="7">tmRNA (uracil(341)-C(5))-methyltransferase</fullName>
    </alternativeName>
</protein>
<comment type="similarity">
    <text evidence="7">Belongs to the class I-like SAM-binding methyltransferase superfamily. RNA M5U methyltransferase family. TrmA subfamily.</text>
</comment>
<accession>A0A1H5RXW8</accession>
<dbReference type="Pfam" id="PF05958">
    <property type="entry name" value="tRNA_U5-meth_tr"/>
    <property type="match status" value="1"/>
</dbReference>
<dbReference type="FunFam" id="3.40.50.150:FF:000012">
    <property type="entry name" value="tRNA/tmRNA (uracil-C(5))-methyltransferase"/>
    <property type="match status" value="1"/>
</dbReference>
<dbReference type="RefSeq" id="WP_075148491.1">
    <property type="nucleotide sequence ID" value="NZ_CP018839.1"/>
</dbReference>
<feature type="binding site" evidence="7">
    <location>
        <position position="186"/>
    </location>
    <ligand>
        <name>S-adenosyl-L-methionine</name>
        <dbReference type="ChEBI" id="CHEBI:59789"/>
    </ligand>
</feature>
<dbReference type="FunFam" id="2.40.50.1070:FF:000001">
    <property type="entry name" value="tRNA/tmRNA (uracil-C(5))-methyltransferase"/>
    <property type="match status" value="1"/>
</dbReference>
<dbReference type="GO" id="GO:0005829">
    <property type="term" value="C:cytosol"/>
    <property type="evidence" value="ECO:0007669"/>
    <property type="project" value="TreeGrafter"/>
</dbReference>
<evidence type="ECO:0000256" key="5">
    <source>
        <dbReference type="ARBA" id="ARBA00051255"/>
    </source>
</evidence>
<keyword evidence="2 7" id="KW-0808">Transferase</keyword>
<dbReference type="GO" id="GO:0030488">
    <property type="term" value="P:tRNA methylation"/>
    <property type="evidence" value="ECO:0007669"/>
    <property type="project" value="UniProtKB-UniRule"/>
</dbReference>
<dbReference type="InterPro" id="IPR011869">
    <property type="entry name" value="TrmA_MeTrfase"/>
</dbReference>
<feature type="binding site" evidence="7">
    <location>
        <position position="235"/>
    </location>
    <ligand>
        <name>S-adenosyl-L-methionine</name>
        <dbReference type="ChEBI" id="CHEBI:59789"/>
    </ligand>
</feature>
<dbReference type="EMBL" id="CP018839">
    <property type="protein sequence ID" value="APR05074.1"/>
    <property type="molecule type" value="Genomic_DNA"/>
</dbReference>
<dbReference type="NCBIfam" id="TIGR02143">
    <property type="entry name" value="trmA_only"/>
    <property type="match status" value="1"/>
</dbReference>
<evidence type="ECO:0000313" key="9">
    <source>
        <dbReference type="Proteomes" id="UP000185739"/>
    </source>
</evidence>
<dbReference type="PANTHER" id="PTHR47790">
    <property type="entry name" value="TRNA/TMRNA (URACIL-C(5))-METHYLTRANSFERASE"/>
    <property type="match status" value="1"/>
</dbReference>
<reference evidence="8 9" key="1">
    <citation type="submission" date="2016-12" db="EMBL/GenBank/DDBJ databases">
        <title>Complete genome sequence of Thauera chlorobenzoica, a Betaproteobacterium degrading haloaromatics anaerobically to CO2 and halides.</title>
        <authorList>
            <person name="Goris T."/>
            <person name="Mergelsberg M."/>
            <person name="Boll M."/>
        </authorList>
    </citation>
    <scope>NUCLEOTIDE SEQUENCE [LARGE SCALE GENOMIC DNA]</scope>
    <source>
        <strain evidence="8 9">3CB1</strain>
    </source>
</reference>
<feature type="active site" description="Proton acceptor" evidence="7">
    <location>
        <position position="354"/>
    </location>
</feature>
<keyword evidence="3 7" id="KW-0949">S-adenosyl-L-methionine</keyword>
<dbReference type="OrthoDB" id="9804590at2"/>
<evidence type="ECO:0000256" key="3">
    <source>
        <dbReference type="ARBA" id="ARBA00022691"/>
    </source>
</evidence>
<name>A0A1H5RXW8_9RHOO</name>
<evidence type="ECO:0000256" key="4">
    <source>
        <dbReference type="ARBA" id="ARBA00022694"/>
    </source>
</evidence>
<dbReference type="EC" id="2.1.1.35" evidence="7"/>
<dbReference type="Gene3D" id="3.40.50.150">
    <property type="entry name" value="Vaccinia Virus protein VP39"/>
    <property type="match status" value="1"/>
</dbReference>
<sequence length="362" mass="40249">MALPAIDPARYEDQLAAKLARYRAEFAEFGLPAPAVFRSAPLHYRLRAEFRLWHHEGRIDYAMFDSAEPKQPILLDTFAAAAEPIARLMPLLRERLQASDPLRRKIFQVEFLATLSGECLVSLVYHRPLDEAWEAAARTLATDLQIQLIGRSRKQKIVLERDWVQEVLEVDGKRLSYQQLEGSFTQPNGGVNRQMLSWARAQARDLGGDLLELYCGNGNFTVALAPLFERVLATELSKSSVRAAHANLAANGITNVAMVRMASEELSDALAGGREYRRMAGIDLAGYRFSTLFVDPPRAGLDEGTIALAKGFDNLVYISCNPDTLRANVAALAASHRIAAAAAFDQFPYTHHLECGLLLQRR</sequence>
<evidence type="ECO:0000256" key="1">
    <source>
        <dbReference type="ARBA" id="ARBA00022603"/>
    </source>
</evidence>
<proteinExistence type="inferred from homology"/>
<evidence type="ECO:0000256" key="6">
    <source>
        <dbReference type="ARBA" id="ARBA00052788"/>
    </source>
</evidence>
<feature type="binding site" evidence="7">
    <location>
        <position position="214"/>
    </location>
    <ligand>
        <name>S-adenosyl-L-methionine</name>
        <dbReference type="ChEBI" id="CHEBI:59789"/>
    </ligand>
</feature>
<keyword evidence="9" id="KW-1185">Reference proteome</keyword>
<dbReference type="InterPro" id="IPR030391">
    <property type="entry name" value="MeTrfase_TrmA_CS"/>
</dbReference>
<dbReference type="PROSITE" id="PS01230">
    <property type="entry name" value="TRMA_1"/>
    <property type="match status" value="1"/>
</dbReference>
<evidence type="ECO:0000313" key="8">
    <source>
        <dbReference type="EMBL" id="APR05074.1"/>
    </source>
</evidence>
<feature type="active site" description="Nucleophile" evidence="7">
    <location>
        <position position="320"/>
    </location>
</feature>
<dbReference type="AlphaFoldDB" id="A0A1H5RXW8"/>
<gene>
    <name evidence="7" type="primary">trmA</name>
    <name evidence="8" type="ORF">Tchl_2234</name>
</gene>
<dbReference type="GO" id="GO:0030697">
    <property type="term" value="F:tRNA (uracil(54)-C5)-methyltransferase activity, S-adenosyl methionine-dependent"/>
    <property type="evidence" value="ECO:0007669"/>
    <property type="project" value="UniProtKB-UniRule"/>
</dbReference>
<comment type="catalytic activity">
    <reaction evidence="6 7">
        <text>uridine(54) in tRNA + S-adenosyl-L-methionine = 5-methyluridine(54) in tRNA + S-adenosyl-L-homocysteine + H(+)</text>
        <dbReference type="Rhea" id="RHEA:42712"/>
        <dbReference type="Rhea" id="RHEA-COMP:10167"/>
        <dbReference type="Rhea" id="RHEA-COMP:10193"/>
        <dbReference type="ChEBI" id="CHEBI:15378"/>
        <dbReference type="ChEBI" id="CHEBI:57856"/>
        <dbReference type="ChEBI" id="CHEBI:59789"/>
        <dbReference type="ChEBI" id="CHEBI:65315"/>
        <dbReference type="ChEBI" id="CHEBI:74447"/>
        <dbReference type="EC" id="2.1.1.35"/>
    </reaction>
</comment>
<keyword evidence="4 7" id="KW-0819">tRNA processing</keyword>
<comment type="catalytic activity">
    <reaction evidence="5 7">
        <text>uridine(341) in tmRNA + S-adenosyl-L-methionine = 5-methyluridine(341) in tmRNA + S-adenosyl-L-homocysteine + H(+)</text>
        <dbReference type="Rhea" id="RHEA:43612"/>
        <dbReference type="Rhea" id="RHEA-COMP:10630"/>
        <dbReference type="Rhea" id="RHEA-COMP:10631"/>
        <dbReference type="ChEBI" id="CHEBI:15378"/>
        <dbReference type="ChEBI" id="CHEBI:57856"/>
        <dbReference type="ChEBI" id="CHEBI:59789"/>
        <dbReference type="ChEBI" id="CHEBI:65315"/>
        <dbReference type="ChEBI" id="CHEBI:74447"/>
    </reaction>
</comment>
<dbReference type="PANTHER" id="PTHR47790:SF2">
    <property type="entry name" value="TRNA_TMRNA (URACIL-C(5))-METHYLTRANSFERASE"/>
    <property type="match status" value="1"/>
</dbReference>
<organism evidence="8 9">
    <name type="scientific">Thauera chlorobenzoica</name>
    <dbReference type="NCBI Taxonomy" id="96773"/>
    <lineage>
        <taxon>Bacteria</taxon>
        <taxon>Pseudomonadati</taxon>
        <taxon>Pseudomonadota</taxon>
        <taxon>Betaproteobacteria</taxon>
        <taxon>Rhodocyclales</taxon>
        <taxon>Zoogloeaceae</taxon>
        <taxon>Thauera</taxon>
    </lineage>
</organism>
<dbReference type="PROSITE" id="PS51687">
    <property type="entry name" value="SAM_MT_RNA_M5U"/>
    <property type="match status" value="1"/>
</dbReference>
<dbReference type="InterPro" id="IPR010280">
    <property type="entry name" value="U5_MeTrfase_fam"/>
</dbReference>
<feature type="binding site" evidence="7">
    <location>
        <position position="219"/>
    </location>
    <ligand>
        <name>S-adenosyl-L-methionine</name>
        <dbReference type="ChEBI" id="CHEBI:59789"/>
    </ligand>
</feature>
<dbReference type="InterPro" id="IPR029063">
    <property type="entry name" value="SAM-dependent_MTases_sf"/>
</dbReference>
<dbReference type="Gene3D" id="2.40.50.1070">
    <property type="match status" value="1"/>
</dbReference>
<dbReference type="GO" id="GO:0019843">
    <property type="term" value="F:rRNA binding"/>
    <property type="evidence" value="ECO:0007669"/>
    <property type="project" value="TreeGrafter"/>
</dbReference>
<dbReference type="PROSITE" id="PS01231">
    <property type="entry name" value="TRMA_2"/>
    <property type="match status" value="1"/>
</dbReference>
<dbReference type="SUPFAM" id="SSF53335">
    <property type="entry name" value="S-adenosyl-L-methionine-dependent methyltransferases"/>
    <property type="match status" value="1"/>
</dbReference>
<evidence type="ECO:0000256" key="7">
    <source>
        <dbReference type="HAMAP-Rule" id="MF_01011"/>
    </source>
</evidence>
<dbReference type="KEGG" id="tcl:Tchl_2234"/>
<dbReference type="HAMAP" id="MF_01011">
    <property type="entry name" value="RNA_methyltr_TrmA"/>
    <property type="match status" value="1"/>
</dbReference>
<dbReference type="STRING" id="96773.Tchl_2234"/>
<dbReference type="InterPro" id="IPR030390">
    <property type="entry name" value="MeTrfase_TrmA_AS"/>
</dbReference>
<feature type="binding site" evidence="7">
    <location>
        <position position="295"/>
    </location>
    <ligand>
        <name>S-adenosyl-L-methionine</name>
        <dbReference type="ChEBI" id="CHEBI:59789"/>
    </ligand>
</feature>
<keyword evidence="1 7" id="KW-0489">Methyltransferase</keyword>
<dbReference type="Proteomes" id="UP000185739">
    <property type="component" value="Chromosome"/>
</dbReference>
<evidence type="ECO:0000256" key="2">
    <source>
        <dbReference type="ARBA" id="ARBA00022679"/>
    </source>
</evidence>
<dbReference type="GO" id="GO:0000049">
    <property type="term" value="F:tRNA binding"/>
    <property type="evidence" value="ECO:0007669"/>
    <property type="project" value="TreeGrafter"/>
</dbReference>
<comment type="function">
    <text evidence="7">Dual-specificity methyltransferase that catalyzes the formation of 5-methyluridine at position 54 (m5U54) in all tRNAs, and that of position 341 (m5U341) in tmRNA (transfer-mRNA).</text>
</comment>